<comment type="caution">
    <text evidence="2">The sequence shown here is derived from an EMBL/GenBank/DDBJ whole genome shotgun (WGS) entry which is preliminary data.</text>
</comment>
<name>A0A9J6D340_RHIMP</name>
<proteinExistence type="predicted"/>
<reference evidence="2" key="2">
    <citation type="submission" date="2021-09" db="EMBL/GenBank/DDBJ databases">
        <authorList>
            <person name="Jia N."/>
            <person name="Wang J."/>
            <person name="Shi W."/>
            <person name="Du L."/>
            <person name="Sun Y."/>
            <person name="Zhan W."/>
            <person name="Jiang J."/>
            <person name="Wang Q."/>
            <person name="Zhang B."/>
            <person name="Ji P."/>
            <person name="Sakyi L.B."/>
            <person name="Cui X."/>
            <person name="Yuan T."/>
            <person name="Jiang B."/>
            <person name="Yang W."/>
            <person name="Lam T.T.-Y."/>
            <person name="Chang Q."/>
            <person name="Ding S."/>
            <person name="Wang X."/>
            <person name="Zhu J."/>
            <person name="Ruan X."/>
            <person name="Zhao L."/>
            <person name="Wei J."/>
            <person name="Que T."/>
            <person name="Du C."/>
            <person name="Cheng J."/>
            <person name="Dai P."/>
            <person name="Han X."/>
            <person name="Huang E."/>
            <person name="Gao Y."/>
            <person name="Liu J."/>
            <person name="Shao H."/>
            <person name="Ye R."/>
            <person name="Li L."/>
            <person name="Wei W."/>
            <person name="Wang X."/>
            <person name="Wang C."/>
            <person name="Huo Q."/>
            <person name="Li W."/>
            <person name="Guo W."/>
            <person name="Chen H."/>
            <person name="Chen S."/>
            <person name="Zhou L."/>
            <person name="Zhou L."/>
            <person name="Ni X."/>
            <person name="Tian J."/>
            <person name="Zhou Y."/>
            <person name="Sheng Y."/>
            <person name="Liu T."/>
            <person name="Pan Y."/>
            <person name="Xia L."/>
            <person name="Li J."/>
            <person name="Zhao F."/>
            <person name="Cao W."/>
        </authorList>
    </citation>
    <scope>NUCLEOTIDE SEQUENCE</scope>
    <source>
        <strain evidence="2">Rmic-2018</strain>
        <tissue evidence="2">Larvae</tissue>
    </source>
</reference>
<dbReference type="EMBL" id="JABSTU010000355">
    <property type="protein sequence ID" value="KAH7995917.1"/>
    <property type="molecule type" value="Genomic_DNA"/>
</dbReference>
<evidence type="ECO:0000313" key="3">
    <source>
        <dbReference type="Proteomes" id="UP000821866"/>
    </source>
</evidence>
<dbReference type="AlphaFoldDB" id="A0A9J6D340"/>
<gene>
    <name evidence="2" type="ORF">HPB51_026429</name>
</gene>
<evidence type="ECO:0000313" key="2">
    <source>
        <dbReference type="EMBL" id="KAH7995917.1"/>
    </source>
</evidence>
<reference evidence="2" key="1">
    <citation type="journal article" date="2020" name="Cell">
        <title>Large-Scale Comparative Analyses of Tick Genomes Elucidate Their Genetic Diversity and Vector Capacities.</title>
        <authorList>
            <consortium name="Tick Genome and Microbiome Consortium (TIGMIC)"/>
            <person name="Jia N."/>
            <person name="Wang J."/>
            <person name="Shi W."/>
            <person name="Du L."/>
            <person name="Sun Y."/>
            <person name="Zhan W."/>
            <person name="Jiang J.F."/>
            <person name="Wang Q."/>
            <person name="Zhang B."/>
            <person name="Ji P."/>
            <person name="Bell-Sakyi L."/>
            <person name="Cui X.M."/>
            <person name="Yuan T.T."/>
            <person name="Jiang B.G."/>
            <person name="Yang W.F."/>
            <person name="Lam T.T."/>
            <person name="Chang Q.C."/>
            <person name="Ding S.J."/>
            <person name="Wang X.J."/>
            <person name="Zhu J.G."/>
            <person name="Ruan X.D."/>
            <person name="Zhao L."/>
            <person name="Wei J.T."/>
            <person name="Ye R.Z."/>
            <person name="Que T.C."/>
            <person name="Du C.H."/>
            <person name="Zhou Y.H."/>
            <person name="Cheng J.X."/>
            <person name="Dai P.F."/>
            <person name="Guo W.B."/>
            <person name="Han X.H."/>
            <person name="Huang E.J."/>
            <person name="Li L.F."/>
            <person name="Wei W."/>
            <person name="Gao Y.C."/>
            <person name="Liu J.Z."/>
            <person name="Shao H.Z."/>
            <person name="Wang X."/>
            <person name="Wang C.C."/>
            <person name="Yang T.C."/>
            <person name="Huo Q.B."/>
            <person name="Li W."/>
            <person name="Chen H.Y."/>
            <person name="Chen S.E."/>
            <person name="Zhou L.G."/>
            <person name="Ni X.B."/>
            <person name="Tian J.H."/>
            <person name="Sheng Y."/>
            <person name="Liu T."/>
            <person name="Pan Y.S."/>
            <person name="Xia L.Y."/>
            <person name="Li J."/>
            <person name="Zhao F."/>
            <person name="Cao W.C."/>
        </authorList>
    </citation>
    <scope>NUCLEOTIDE SEQUENCE</scope>
    <source>
        <strain evidence="2">Rmic-2018</strain>
    </source>
</reference>
<organism evidence="2 3">
    <name type="scientific">Rhipicephalus microplus</name>
    <name type="common">Cattle tick</name>
    <name type="synonym">Boophilus microplus</name>
    <dbReference type="NCBI Taxonomy" id="6941"/>
    <lineage>
        <taxon>Eukaryota</taxon>
        <taxon>Metazoa</taxon>
        <taxon>Ecdysozoa</taxon>
        <taxon>Arthropoda</taxon>
        <taxon>Chelicerata</taxon>
        <taxon>Arachnida</taxon>
        <taxon>Acari</taxon>
        <taxon>Parasitiformes</taxon>
        <taxon>Ixodida</taxon>
        <taxon>Ixodoidea</taxon>
        <taxon>Ixodidae</taxon>
        <taxon>Rhipicephalinae</taxon>
        <taxon>Rhipicephalus</taxon>
        <taxon>Boophilus</taxon>
    </lineage>
</organism>
<keyword evidence="3" id="KW-1185">Reference proteome</keyword>
<feature type="compositionally biased region" description="Low complexity" evidence="1">
    <location>
        <begin position="58"/>
        <end position="70"/>
    </location>
</feature>
<dbReference type="Proteomes" id="UP000821866">
    <property type="component" value="Unassembled WGS sequence"/>
</dbReference>
<protein>
    <submittedName>
        <fullName evidence="2">Uncharacterized protein</fullName>
    </submittedName>
</protein>
<sequence>MEYGRLPVASLAWWIAQAGQKVLQFLPPSAAFFPLLKATPVPSAATSAQRQQEQRGAPQTTPPKTQQTTPSASSVPPGTKDKSSLRPAAASDVAAVVEPVFRFQERPASWSNALRLDYGGKIRSGQASTAPEPHTGTGFKMAPANAFPEQQEIDYERRQAHARYGSNNGLINRILDGRVVGHDSTWLETSRRESIGSLASKVRYALADVERTEKRLDQKMADVAEANELFHYKLDRFQQLAALINSDEFLRATVEAELQQPMQYLDLDGSSSAFF</sequence>
<evidence type="ECO:0000256" key="1">
    <source>
        <dbReference type="SAM" id="MobiDB-lite"/>
    </source>
</evidence>
<feature type="region of interest" description="Disordered" evidence="1">
    <location>
        <begin position="43"/>
        <end position="87"/>
    </location>
</feature>
<accession>A0A9J6D340</accession>